<keyword evidence="1 4" id="KW-0378">Hydrolase</keyword>
<organism evidence="4 5">
    <name type="scientific">Hymenobacter ginkgonis</name>
    <dbReference type="NCBI Taxonomy" id="2682976"/>
    <lineage>
        <taxon>Bacteria</taxon>
        <taxon>Pseudomonadati</taxon>
        <taxon>Bacteroidota</taxon>
        <taxon>Cytophagia</taxon>
        <taxon>Cytophagales</taxon>
        <taxon>Hymenobacteraceae</taxon>
        <taxon>Hymenobacter</taxon>
    </lineage>
</organism>
<feature type="signal peptide" evidence="2">
    <location>
        <begin position="1"/>
        <end position="23"/>
    </location>
</feature>
<dbReference type="Gene3D" id="3.40.50.1820">
    <property type="entry name" value="alpha/beta hydrolase"/>
    <property type="match status" value="1"/>
</dbReference>
<keyword evidence="2" id="KW-0732">Signal</keyword>
<comment type="caution">
    <text evidence="4">The sequence shown here is derived from an EMBL/GenBank/DDBJ whole genome shotgun (WGS) entry which is preliminary data.</text>
</comment>
<dbReference type="PANTHER" id="PTHR43329">
    <property type="entry name" value="EPOXIDE HYDROLASE"/>
    <property type="match status" value="1"/>
</dbReference>
<dbReference type="PRINTS" id="PR00111">
    <property type="entry name" value="ABHYDROLASE"/>
</dbReference>
<dbReference type="Proteomes" id="UP000441336">
    <property type="component" value="Unassembled WGS sequence"/>
</dbReference>
<dbReference type="Pfam" id="PF00561">
    <property type="entry name" value="Abhydrolase_1"/>
    <property type="match status" value="1"/>
</dbReference>
<dbReference type="SUPFAM" id="SSF53474">
    <property type="entry name" value="alpha/beta-Hydrolases"/>
    <property type="match status" value="1"/>
</dbReference>
<evidence type="ECO:0000256" key="1">
    <source>
        <dbReference type="ARBA" id="ARBA00022801"/>
    </source>
</evidence>
<dbReference type="InterPro" id="IPR029058">
    <property type="entry name" value="AB_hydrolase_fold"/>
</dbReference>
<dbReference type="GO" id="GO:0016787">
    <property type="term" value="F:hydrolase activity"/>
    <property type="evidence" value="ECO:0007669"/>
    <property type="project" value="UniProtKB-KW"/>
</dbReference>
<sequence length="313" mass="34239">MKNPFKTLVALLVAVALAFSALAQVPASPPSNFKHQTAAVNGVNIHYVIGGKGAPLMLVHGFGQNWYMWNRLLPELSKHFTVIAPDLRGVGESSKPASGYDKRTMATDLHELAKKLGYSSINLAGHDIGLMVAYAYAAQYPADVKKVALMDALLPGVEPVWHQVSTTAWWFGFFARPIAGSLVAGHEKEFLTDFWPQVGYVKNPFTQTEKDEFIRAYARPGATTGSFHWFGAFPQDAKDNLLLMKHKLPMPLLAMGGQHYAAAFLADHSRLVATNVTEATIPGAGHWLVQENTPAVQQALLSFFLTKQLTNVP</sequence>
<dbReference type="EMBL" id="WQKZ01000003">
    <property type="protein sequence ID" value="MVN77534.1"/>
    <property type="molecule type" value="Genomic_DNA"/>
</dbReference>
<dbReference type="AlphaFoldDB" id="A0A7K1TGM9"/>
<dbReference type="RefSeq" id="WP_157566650.1">
    <property type="nucleotide sequence ID" value="NZ_WQKZ01000003.1"/>
</dbReference>
<accession>A0A7K1TGM9</accession>
<evidence type="ECO:0000313" key="4">
    <source>
        <dbReference type="EMBL" id="MVN77534.1"/>
    </source>
</evidence>
<evidence type="ECO:0000256" key="2">
    <source>
        <dbReference type="SAM" id="SignalP"/>
    </source>
</evidence>
<dbReference type="InterPro" id="IPR000639">
    <property type="entry name" value="Epox_hydrolase-like"/>
</dbReference>
<dbReference type="PRINTS" id="PR00412">
    <property type="entry name" value="EPOXHYDRLASE"/>
</dbReference>
<protein>
    <submittedName>
        <fullName evidence="4">Alpha/beta fold hydrolase</fullName>
    </submittedName>
</protein>
<reference evidence="4 5" key="1">
    <citation type="submission" date="2019-12" db="EMBL/GenBank/DDBJ databases">
        <title>Hymenobacter sp. HMF4947 Genome sequencing and assembly.</title>
        <authorList>
            <person name="Kang H."/>
            <person name="Cha I."/>
            <person name="Kim H."/>
            <person name="Joh K."/>
        </authorList>
    </citation>
    <scope>NUCLEOTIDE SEQUENCE [LARGE SCALE GENOMIC DNA]</scope>
    <source>
        <strain evidence="4 5">HMF4947</strain>
    </source>
</reference>
<keyword evidence="5" id="KW-1185">Reference proteome</keyword>
<feature type="chain" id="PRO_5029604474" evidence="2">
    <location>
        <begin position="24"/>
        <end position="313"/>
    </location>
</feature>
<gene>
    <name evidence="4" type="ORF">GO988_14455</name>
</gene>
<feature type="domain" description="AB hydrolase-1" evidence="3">
    <location>
        <begin position="55"/>
        <end position="182"/>
    </location>
</feature>
<proteinExistence type="predicted"/>
<evidence type="ECO:0000259" key="3">
    <source>
        <dbReference type="Pfam" id="PF00561"/>
    </source>
</evidence>
<name>A0A7K1TGM9_9BACT</name>
<evidence type="ECO:0000313" key="5">
    <source>
        <dbReference type="Proteomes" id="UP000441336"/>
    </source>
</evidence>
<dbReference type="InterPro" id="IPR000073">
    <property type="entry name" value="AB_hydrolase_1"/>
</dbReference>